<dbReference type="Gene3D" id="3.40.50.720">
    <property type="entry name" value="NAD(P)-binding Rossmann-like Domain"/>
    <property type="match status" value="1"/>
</dbReference>
<proteinExistence type="predicted"/>
<dbReference type="Pfam" id="PF01408">
    <property type="entry name" value="GFO_IDH_MocA"/>
    <property type="match status" value="1"/>
</dbReference>
<evidence type="ECO:0000259" key="2">
    <source>
        <dbReference type="Pfam" id="PF22725"/>
    </source>
</evidence>
<dbReference type="InterPro" id="IPR036291">
    <property type="entry name" value="NAD(P)-bd_dom_sf"/>
</dbReference>
<dbReference type="InterPro" id="IPR052515">
    <property type="entry name" value="Gfo/Idh/MocA_Oxidoreductase"/>
</dbReference>
<dbReference type="InterPro" id="IPR000683">
    <property type="entry name" value="Gfo/Idh/MocA-like_OxRdtase_N"/>
</dbReference>
<sequence>MGRCRVAFVGAGGVAVRHARHLAELPDVTIASVTDPAGPAADAFARATGAAVVPDLPALLADPPDAVYVCVPPHAHGPIEESLVEAGVALFVEKPLGTDPGTARRIAGLIGERGVTSAVGHHWRYSAAVGLVRDMLGDSVVRLAVASWLDRVPPVAWWCRRDLSGGQIVEQAVHVLDMLRYLVGEVAEVSAYANAAPPSAPDADIDGATAATLRFASGAVGTVAAACCLTWKHLAGIDIHADGLSVAVREDAITARTADGPLQRDLDPDDAKRAADRAFIDAVMDRGAGRDGILVDYADALRTHELACAIAESAHLARPVAVHV</sequence>
<dbReference type="Gene3D" id="3.30.360.10">
    <property type="entry name" value="Dihydrodipicolinate Reductase, domain 2"/>
    <property type="match status" value="1"/>
</dbReference>
<dbReference type="PANTHER" id="PTHR43249:SF1">
    <property type="entry name" value="D-GLUCOSIDE 3-DEHYDROGENASE"/>
    <property type="match status" value="1"/>
</dbReference>
<accession>A0A5Q5BNI5</accession>
<organism evidence="3">
    <name type="scientific">Mycobacterium sp. (strain MCS)</name>
    <dbReference type="NCBI Taxonomy" id="164756"/>
    <lineage>
        <taxon>Bacteria</taxon>
        <taxon>Bacillati</taxon>
        <taxon>Actinomycetota</taxon>
        <taxon>Actinomycetes</taxon>
        <taxon>Mycobacteriales</taxon>
        <taxon>Mycobacteriaceae</taxon>
        <taxon>Mycobacterium</taxon>
    </lineage>
</organism>
<reference evidence="3" key="1">
    <citation type="submission" date="2006-06" db="EMBL/GenBank/DDBJ databases">
        <title>Complete sequence of chromosome of Mycobacterium sp. MCS.</title>
        <authorList>
            <consortium name="US DOE Joint Genome Institute"/>
            <person name="Copeland A."/>
            <person name="Lucas S."/>
            <person name="Lapidus A."/>
            <person name="Barry K."/>
            <person name="Detter J.C."/>
            <person name="Glavina del Rio T."/>
            <person name="Hammon N."/>
            <person name="Israni S."/>
            <person name="Dalin E."/>
            <person name="Tice H."/>
            <person name="Pitluck S."/>
            <person name="Martinez M."/>
            <person name="Schmutz J."/>
            <person name="Larimer F."/>
            <person name="Land M."/>
            <person name="Hauser L."/>
            <person name="Kyrpides N."/>
            <person name="Kim E."/>
            <person name="Miller C.D."/>
            <person name="Hughes J.E."/>
            <person name="Anderson A.J."/>
            <person name="Sims R.C."/>
            <person name="Richardson P."/>
        </authorList>
    </citation>
    <scope>NUCLEOTIDE SEQUENCE [LARGE SCALE GENOMIC DNA]</scope>
    <source>
        <strain evidence="3">MCS</strain>
    </source>
</reference>
<gene>
    <name evidence="3" type="ordered locus">Mmcs_3904</name>
</gene>
<dbReference type="AlphaFoldDB" id="A0A5Q5BNI5"/>
<dbReference type="PANTHER" id="PTHR43249">
    <property type="entry name" value="UDP-N-ACETYL-2-AMINO-2-DEOXY-D-GLUCURONATE OXIDASE"/>
    <property type="match status" value="1"/>
</dbReference>
<dbReference type="GO" id="GO:0000166">
    <property type="term" value="F:nucleotide binding"/>
    <property type="evidence" value="ECO:0007669"/>
    <property type="project" value="InterPro"/>
</dbReference>
<dbReference type="KEGG" id="mmc:Mmcs_3904"/>
<evidence type="ECO:0000313" key="3">
    <source>
        <dbReference type="EMBL" id="ABG10009.1"/>
    </source>
</evidence>
<evidence type="ECO:0000259" key="1">
    <source>
        <dbReference type="Pfam" id="PF01408"/>
    </source>
</evidence>
<feature type="domain" description="GFO/IDH/MocA-like oxidoreductase" evidence="2">
    <location>
        <begin position="143"/>
        <end position="230"/>
    </location>
</feature>
<dbReference type="Pfam" id="PF22725">
    <property type="entry name" value="GFO_IDH_MocA_C3"/>
    <property type="match status" value="1"/>
</dbReference>
<feature type="domain" description="Gfo/Idh/MocA-like oxidoreductase N-terminal" evidence="1">
    <location>
        <begin position="5"/>
        <end position="121"/>
    </location>
</feature>
<protein>
    <submittedName>
        <fullName evidence="3">Oxidoreductase-like protein</fullName>
    </submittedName>
</protein>
<dbReference type="InterPro" id="IPR055170">
    <property type="entry name" value="GFO_IDH_MocA-like_dom"/>
</dbReference>
<dbReference type="SUPFAM" id="SSF55347">
    <property type="entry name" value="Glyceraldehyde-3-phosphate dehydrogenase-like, C-terminal domain"/>
    <property type="match status" value="1"/>
</dbReference>
<name>A0A5Q5BNI5_MYCSS</name>
<dbReference type="SUPFAM" id="SSF51735">
    <property type="entry name" value="NAD(P)-binding Rossmann-fold domains"/>
    <property type="match status" value="1"/>
</dbReference>
<dbReference type="EMBL" id="CP000384">
    <property type="protein sequence ID" value="ABG10009.1"/>
    <property type="molecule type" value="Genomic_DNA"/>
</dbReference>